<dbReference type="InterPro" id="IPR023753">
    <property type="entry name" value="FAD/NAD-binding_dom"/>
</dbReference>
<organism evidence="7 9">
    <name type="scientific">Micrococcus lylae</name>
    <dbReference type="NCBI Taxonomy" id="1273"/>
    <lineage>
        <taxon>Bacteria</taxon>
        <taxon>Bacillati</taxon>
        <taxon>Actinomycetota</taxon>
        <taxon>Actinomycetes</taxon>
        <taxon>Micrococcales</taxon>
        <taxon>Micrococcaceae</taxon>
        <taxon>Micrococcus</taxon>
    </lineage>
</organism>
<dbReference type="AlphaFoldDB" id="A0A1R4JSE0"/>
<reference evidence="8 10" key="2">
    <citation type="submission" date="2019-03" db="EMBL/GenBank/DDBJ databases">
        <title>Reclassification of Micrococcus aloeverae and Micrococcus yunnanensis as later heterotypic synonyms of Micrococcus luteus.</title>
        <authorList>
            <person name="Huang C.-H."/>
        </authorList>
    </citation>
    <scope>NUCLEOTIDE SEQUENCE [LARGE SCALE GENOMIC DNA]</scope>
    <source>
        <strain evidence="8 10">BCRC 12151</strain>
    </source>
</reference>
<reference evidence="7 9" key="1">
    <citation type="submission" date="2017-02" db="EMBL/GenBank/DDBJ databases">
        <authorList>
            <person name="Peterson S.W."/>
        </authorList>
    </citation>
    <scope>NUCLEOTIDE SEQUENCE [LARGE SCALE GENOMIC DNA]</scope>
    <source>
        <strain evidence="7 9">2B3F</strain>
    </source>
</reference>
<dbReference type="PANTHER" id="PTHR43706">
    <property type="entry name" value="NADH DEHYDROGENASE"/>
    <property type="match status" value="1"/>
</dbReference>
<evidence type="ECO:0000256" key="3">
    <source>
        <dbReference type="ARBA" id="ARBA00022827"/>
    </source>
</evidence>
<comment type="similarity">
    <text evidence="1">Belongs to the NADH dehydrogenase family.</text>
</comment>
<keyword evidence="10" id="KW-1185">Reference proteome</keyword>
<dbReference type="Gene3D" id="3.50.50.100">
    <property type="match status" value="1"/>
</dbReference>
<dbReference type="PRINTS" id="PR00368">
    <property type="entry name" value="FADPNR"/>
</dbReference>
<dbReference type="Proteomes" id="UP000196230">
    <property type="component" value="Unassembled WGS sequence"/>
</dbReference>
<keyword evidence="2" id="KW-0285">Flavoprotein</keyword>
<dbReference type="Pfam" id="PF07992">
    <property type="entry name" value="Pyr_redox_2"/>
    <property type="match status" value="1"/>
</dbReference>
<evidence type="ECO:0000313" key="9">
    <source>
        <dbReference type="Proteomes" id="UP000196230"/>
    </source>
</evidence>
<keyword evidence="5" id="KW-0520">NAD</keyword>
<dbReference type="EC" id="1.6.99.3" evidence="7"/>
<evidence type="ECO:0000256" key="5">
    <source>
        <dbReference type="ARBA" id="ARBA00023027"/>
    </source>
</evidence>
<dbReference type="RefSeq" id="WP_067188088.1">
    <property type="nucleotide sequence ID" value="NZ_FUKP01000067.1"/>
</dbReference>
<dbReference type="OrthoDB" id="9781621at2"/>
<accession>A0A1R4JSE0</accession>
<proteinExistence type="inferred from homology"/>
<feature type="domain" description="FAD/NAD(P)-binding" evidence="6">
    <location>
        <begin position="12"/>
        <end position="345"/>
    </location>
</feature>
<dbReference type="EMBL" id="FUKP01000067">
    <property type="protein sequence ID" value="SJN34928.1"/>
    <property type="molecule type" value="Genomic_DNA"/>
</dbReference>
<sequence>MTVTPDLSPKPRLLVVGGGYAGFHIAKSLQTKIKERGGVVTVVDPLPYMTYQPFLPEVVGGHIDGRHAVVDHATHLKDAELVRGAVVKVEHARRTATVQGPDGSEFEVPYQDIVMTAGATTRTFPIPGLADAGIGLKTVEEAVALRNQILERLDAAARMTDGEERKRALTFVVVGGGFAGVEAIAEMEDLIRNAVSRNPQLSQSEVRIAMVEAMGRIMPEVSEDQAEQVVEHLRGRGIEVLLNTSLGNAEGGVLELISMADKSVVERFGADTLVWTAGVAANSVAKSTDFPVEERGRIEVTATLQVKDGENGVLEGAWGCGDVCAVPDLTGAGPGGMCVPNAQHAGRQAKRLVANYLAVRHGEGEVQEYEHKSLGAVAGLGFGKGVGNPMGVKLFGPLAWLAHRGYHAMALPQLERKARVLGGFVMETVFGRDTTAVFDLERPRNAFLKAAGGTPVLGRFAKKQLEDKEKASA</sequence>
<evidence type="ECO:0000313" key="10">
    <source>
        <dbReference type="Proteomes" id="UP000297477"/>
    </source>
</evidence>
<dbReference type="InterPro" id="IPR045024">
    <property type="entry name" value="NDH-2"/>
</dbReference>
<keyword evidence="4 7" id="KW-0560">Oxidoreductase</keyword>
<gene>
    <name evidence="8" type="ORF">E4A49_01440</name>
    <name evidence="7" type="ORF">FM125_10330</name>
</gene>
<dbReference type="GO" id="GO:0003954">
    <property type="term" value="F:NADH dehydrogenase activity"/>
    <property type="evidence" value="ECO:0007669"/>
    <property type="project" value="InterPro"/>
</dbReference>
<dbReference type="InterPro" id="IPR036188">
    <property type="entry name" value="FAD/NAD-bd_sf"/>
</dbReference>
<name>A0A1R4JSE0_9MICC</name>
<dbReference type="Proteomes" id="UP000297477">
    <property type="component" value="Unassembled WGS sequence"/>
</dbReference>
<evidence type="ECO:0000259" key="6">
    <source>
        <dbReference type="Pfam" id="PF07992"/>
    </source>
</evidence>
<dbReference type="SUPFAM" id="SSF51905">
    <property type="entry name" value="FAD/NAD(P)-binding domain"/>
    <property type="match status" value="2"/>
</dbReference>
<evidence type="ECO:0000256" key="2">
    <source>
        <dbReference type="ARBA" id="ARBA00022630"/>
    </source>
</evidence>
<protein>
    <submittedName>
        <fullName evidence="8">NAD(P)/FAD-dependent oxidoreductase</fullName>
    </submittedName>
    <submittedName>
        <fullName evidence="7">NADH dehydrogenase</fullName>
        <ecNumber evidence="7">1.6.99.3</ecNumber>
    </submittedName>
</protein>
<keyword evidence="3" id="KW-0274">FAD</keyword>
<evidence type="ECO:0000256" key="4">
    <source>
        <dbReference type="ARBA" id="ARBA00023002"/>
    </source>
</evidence>
<dbReference type="PANTHER" id="PTHR43706:SF45">
    <property type="entry name" value="NADH DEHYDROGENASE-LIKE PROTEIN RV1812C"/>
    <property type="match status" value="1"/>
</dbReference>
<evidence type="ECO:0000256" key="1">
    <source>
        <dbReference type="ARBA" id="ARBA00005272"/>
    </source>
</evidence>
<evidence type="ECO:0000313" key="7">
    <source>
        <dbReference type="EMBL" id="SJN34928.1"/>
    </source>
</evidence>
<evidence type="ECO:0000313" key="8">
    <source>
        <dbReference type="EMBL" id="TFI01151.1"/>
    </source>
</evidence>
<dbReference type="EMBL" id="SPKT01000002">
    <property type="protein sequence ID" value="TFI01151.1"/>
    <property type="molecule type" value="Genomic_DNA"/>
</dbReference>